<reference evidence="2 3" key="1">
    <citation type="submission" date="2020-11" db="EMBL/GenBank/DDBJ databases">
        <authorList>
            <person name="Sun Q."/>
        </authorList>
    </citation>
    <scope>NUCLEOTIDE SEQUENCE [LARGE SCALE GENOMIC DNA]</scope>
    <source>
        <strain evidence="2 3">P8398</strain>
    </source>
</reference>
<sequence length="107" mass="12020">MTDGSTLASPDDPEVRKLFTQLAERLAALHTAKEYMDAWSRSYGKELAESDIDNMLKYYRSPVGKRDIRASQSAIAAFSQTIANEQMVRMTALTENMVKELKAITTK</sequence>
<dbReference type="RefSeq" id="WP_206091613.1">
    <property type="nucleotide sequence ID" value="NZ_CP065053.1"/>
</dbReference>
<feature type="domain" description="DUF2059" evidence="1">
    <location>
        <begin position="40"/>
        <end position="89"/>
    </location>
</feature>
<dbReference type="Proteomes" id="UP000662888">
    <property type="component" value="Chromosome"/>
</dbReference>
<evidence type="ECO:0000313" key="2">
    <source>
        <dbReference type="EMBL" id="QPI52120.1"/>
    </source>
</evidence>
<protein>
    <submittedName>
        <fullName evidence="2">DUF2059 domain-containing protein</fullName>
    </submittedName>
</protein>
<evidence type="ECO:0000259" key="1">
    <source>
        <dbReference type="Pfam" id="PF09832"/>
    </source>
</evidence>
<accession>A0AA48WJ48</accession>
<proteinExistence type="predicted"/>
<dbReference type="InterPro" id="IPR018637">
    <property type="entry name" value="DUF2059"/>
</dbReference>
<dbReference type="EMBL" id="CP065053">
    <property type="protein sequence ID" value="QPI52120.1"/>
    <property type="molecule type" value="Genomic_DNA"/>
</dbReference>
<gene>
    <name evidence="2" type="ORF">IV454_11815</name>
</gene>
<dbReference type="Pfam" id="PF09832">
    <property type="entry name" value="DUF2059"/>
    <property type="match status" value="1"/>
</dbReference>
<name>A0AA48WJ48_9BURK</name>
<evidence type="ECO:0000313" key="3">
    <source>
        <dbReference type="Proteomes" id="UP000662888"/>
    </source>
</evidence>
<organism evidence="2 3">
    <name type="scientific">Massilia antarctica</name>
    <dbReference type="NCBI Taxonomy" id="2765360"/>
    <lineage>
        <taxon>Bacteria</taxon>
        <taxon>Pseudomonadati</taxon>
        <taxon>Pseudomonadota</taxon>
        <taxon>Betaproteobacteria</taxon>
        <taxon>Burkholderiales</taxon>
        <taxon>Oxalobacteraceae</taxon>
        <taxon>Telluria group</taxon>
        <taxon>Massilia</taxon>
    </lineage>
</organism>
<keyword evidence="3" id="KW-1185">Reference proteome</keyword>